<reference evidence="6 7" key="1">
    <citation type="journal article" date="2015" name="Genome Announc.">
        <title>Expanding the biotechnology potential of lactobacilli through comparative genomics of 213 strains and associated genera.</title>
        <authorList>
            <person name="Sun Z."/>
            <person name="Harris H.M."/>
            <person name="McCann A."/>
            <person name="Guo C."/>
            <person name="Argimon S."/>
            <person name="Zhang W."/>
            <person name="Yang X."/>
            <person name="Jeffery I.B."/>
            <person name="Cooney J.C."/>
            <person name="Kagawa T.F."/>
            <person name="Liu W."/>
            <person name="Song Y."/>
            <person name="Salvetti E."/>
            <person name="Wrobel A."/>
            <person name="Rasinkangas P."/>
            <person name="Parkhill J."/>
            <person name="Rea M.C."/>
            <person name="O'Sullivan O."/>
            <person name="Ritari J."/>
            <person name="Douillard F.P."/>
            <person name="Paul Ross R."/>
            <person name="Yang R."/>
            <person name="Briner A.E."/>
            <person name="Felis G.E."/>
            <person name="de Vos W.M."/>
            <person name="Barrangou R."/>
            <person name="Klaenhammer T.R."/>
            <person name="Caufield P.W."/>
            <person name="Cui Y."/>
            <person name="Zhang H."/>
            <person name="O'Toole P.W."/>
        </authorList>
    </citation>
    <scope>NUCLEOTIDE SEQUENCE [LARGE SCALE GENOMIC DNA]</scope>
    <source>
        <strain evidence="6 7">DSM 16230</strain>
    </source>
</reference>
<dbReference type="InterPro" id="IPR001347">
    <property type="entry name" value="SIS_dom"/>
</dbReference>
<dbReference type="InterPro" id="IPR047640">
    <property type="entry name" value="RpiR-like"/>
</dbReference>
<keyword evidence="7" id="KW-1185">Reference proteome</keyword>
<dbReference type="PROSITE" id="PS51464">
    <property type="entry name" value="SIS"/>
    <property type="match status" value="1"/>
</dbReference>
<dbReference type="InterPro" id="IPR009057">
    <property type="entry name" value="Homeodomain-like_sf"/>
</dbReference>
<dbReference type="InterPro" id="IPR036388">
    <property type="entry name" value="WH-like_DNA-bd_sf"/>
</dbReference>
<dbReference type="CDD" id="cd05013">
    <property type="entry name" value="SIS_RpiR"/>
    <property type="match status" value="1"/>
</dbReference>
<comment type="caution">
    <text evidence="6">The sequence shown here is derived from an EMBL/GenBank/DDBJ whole genome shotgun (WGS) entry which is preliminary data.</text>
</comment>
<dbReference type="Gene3D" id="1.10.10.10">
    <property type="entry name" value="Winged helix-like DNA-binding domain superfamily/Winged helix DNA-binding domain"/>
    <property type="match status" value="1"/>
</dbReference>
<dbReference type="PROSITE" id="PS51071">
    <property type="entry name" value="HTH_RPIR"/>
    <property type="match status" value="1"/>
</dbReference>
<dbReference type="InterPro" id="IPR046348">
    <property type="entry name" value="SIS_dom_sf"/>
</dbReference>
<gene>
    <name evidence="6" type="ORF">FD50_GL000575</name>
</gene>
<sequence length="286" mass="31398">MENILIVIHSMTPSFSKKEAQLAAFIQEQPQQVVEMSVQSLALTAQVSAATIVRFCRKIGLNGYGELKLALSAIQHSIATDGYREIAPGEDAQLIMNKLETHLTSALELTKKELDLQLIEKVVDLLHTASSVQLFGLVASALPVQDMYQKFNRIGLPTLQNSDLRMAVTCLAAAKDNTLLFCVSNSGETREVIELLRLGHEKNLPTVLLTSNAASTAAQLAEVVLLTKNIGESAIRPGATTSVLMQLFVGDLLLFRYVSKYYETVSANLKATQQNINRIERSRDLK</sequence>
<keyword evidence="2" id="KW-0238">DNA-binding</keyword>
<evidence type="ECO:0000313" key="6">
    <source>
        <dbReference type="EMBL" id="KRL98764.1"/>
    </source>
</evidence>
<evidence type="ECO:0000256" key="3">
    <source>
        <dbReference type="ARBA" id="ARBA00023163"/>
    </source>
</evidence>
<keyword evidence="1" id="KW-0805">Transcription regulation</keyword>
<name>A0A0R1UZI6_9LACO</name>
<dbReference type="RefSeq" id="WP_054758020.1">
    <property type="nucleotide sequence ID" value="NZ_AZFQ01000036.1"/>
</dbReference>
<dbReference type="PANTHER" id="PTHR30514">
    <property type="entry name" value="GLUCOKINASE"/>
    <property type="match status" value="1"/>
</dbReference>
<dbReference type="EMBL" id="AZFQ01000036">
    <property type="protein sequence ID" value="KRL98764.1"/>
    <property type="molecule type" value="Genomic_DNA"/>
</dbReference>
<feature type="domain" description="SIS" evidence="5">
    <location>
        <begin position="122"/>
        <end position="263"/>
    </location>
</feature>
<dbReference type="SUPFAM" id="SSF53697">
    <property type="entry name" value="SIS domain"/>
    <property type="match status" value="1"/>
</dbReference>
<accession>A0A0R1UZI6</accession>
<dbReference type="STRING" id="1423801.FD50_GL000575"/>
<organism evidence="6 7">
    <name type="scientific">Liquorilactobacillus satsumensis DSM 16230 = JCM 12392</name>
    <dbReference type="NCBI Taxonomy" id="1423801"/>
    <lineage>
        <taxon>Bacteria</taxon>
        <taxon>Bacillati</taxon>
        <taxon>Bacillota</taxon>
        <taxon>Bacilli</taxon>
        <taxon>Lactobacillales</taxon>
        <taxon>Lactobacillaceae</taxon>
        <taxon>Liquorilactobacillus</taxon>
    </lineage>
</organism>
<dbReference type="SUPFAM" id="SSF46689">
    <property type="entry name" value="Homeodomain-like"/>
    <property type="match status" value="1"/>
</dbReference>
<dbReference type="GO" id="GO:0003700">
    <property type="term" value="F:DNA-binding transcription factor activity"/>
    <property type="evidence" value="ECO:0007669"/>
    <property type="project" value="InterPro"/>
</dbReference>
<evidence type="ECO:0000313" key="7">
    <source>
        <dbReference type="Proteomes" id="UP000051166"/>
    </source>
</evidence>
<keyword evidence="3" id="KW-0804">Transcription</keyword>
<proteinExistence type="predicted"/>
<protein>
    <submittedName>
        <fullName evidence="6">Transcriptional regulator</fullName>
    </submittedName>
</protein>
<dbReference type="InterPro" id="IPR000281">
    <property type="entry name" value="HTH_RpiR"/>
</dbReference>
<evidence type="ECO:0000259" key="5">
    <source>
        <dbReference type="PROSITE" id="PS51464"/>
    </source>
</evidence>
<evidence type="ECO:0000259" key="4">
    <source>
        <dbReference type="PROSITE" id="PS51071"/>
    </source>
</evidence>
<dbReference type="InterPro" id="IPR035472">
    <property type="entry name" value="RpiR-like_SIS"/>
</dbReference>
<dbReference type="PATRIC" id="fig|1423801.4.peg.584"/>
<dbReference type="PANTHER" id="PTHR30514:SF10">
    <property type="entry name" value="MURR_RPIR FAMILY TRANSCRIPTIONAL REGULATOR"/>
    <property type="match status" value="1"/>
</dbReference>
<dbReference type="GO" id="GO:0003677">
    <property type="term" value="F:DNA binding"/>
    <property type="evidence" value="ECO:0007669"/>
    <property type="project" value="UniProtKB-KW"/>
</dbReference>
<dbReference type="Proteomes" id="UP000051166">
    <property type="component" value="Unassembled WGS sequence"/>
</dbReference>
<dbReference type="AlphaFoldDB" id="A0A0R1UZI6"/>
<dbReference type="GO" id="GO:0097367">
    <property type="term" value="F:carbohydrate derivative binding"/>
    <property type="evidence" value="ECO:0007669"/>
    <property type="project" value="InterPro"/>
</dbReference>
<dbReference type="GO" id="GO:1901135">
    <property type="term" value="P:carbohydrate derivative metabolic process"/>
    <property type="evidence" value="ECO:0007669"/>
    <property type="project" value="InterPro"/>
</dbReference>
<evidence type="ECO:0000256" key="1">
    <source>
        <dbReference type="ARBA" id="ARBA00023015"/>
    </source>
</evidence>
<dbReference type="GeneID" id="98308005"/>
<dbReference type="Pfam" id="PF01418">
    <property type="entry name" value="HTH_6"/>
    <property type="match status" value="1"/>
</dbReference>
<feature type="domain" description="HTH rpiR-type" evidence="4">
    <location>
        <begin position="2"/>
        <end position="78"/>
    </location>
</feature>
<dbReference type="Pfam" id="PF01380">
    <property type="entry name" value="SIS"/>
    <property type="match status" value="1"/>
</dbReference>
<dbReference type="Gene3D" id="3.40.50.10490">
    <property type="entry name" value="Glucose-6-phosphate isomerase like protein, domain 1"/>
    <property type="match status" value="1"/>
</dbReference>
<evidence type="ECO:0000256" key="2">
    <source>
        <dbReference type="ARBA" id="ARBA00023125"/>
    </source>
</evidence>
<dbReference type="OrthoDB" id="370421at2"/>